<dbReference type="HOGENOM" id="CLU_303506_0_0_1"/>
<evidence type="ECO:0000256" key="1">
    <source>
        <dbReference type="SAM" id="MobiDB-lite"/>
    </source>
</evidence>
<dbReference type="eggNOG" id="ENOG502SJ1Z">
    <property type="taxonomic scope" value="Eukaryota"/>
</dbReference>
<dbReference type="PANTHER" id="PTHR40788">
    <property type="entry name" value="CLR5 DOMAIN-CONTAINING PROTEIN-RELATED"/>
    <property type="match status" value="1"/>
</dbReference>
<dbReference type="RefSeq" id="XP_002487871.1">
    <property type="nucleotide sequence ID" value="XM_002487826.1"/>
</dbReference>
<reference evidence="3" key="1">
    <citation type="journal article" date="2015" name="Genome Announc.">
        <title>Genome sequence of the AIDS-associated pathogen Penicillium marneffei (ATCC18224) and its near taxonomic relative Talaromyces stipitatus (ATCC10500).</title>
        <authorList>
            <person name="Nierman W.C."/>
            <person name="Fedorova-Abrams N.D."/>
            <person name="Andrianopoulos A."/>
        </authorList>
    </citation>
    <scope>NUCLEOTIDE SEQUENCE [LARGE SCALE GENOMIC DNA]</scope>
    <source>
        <strain evidence="3">ATCC 10500 / CBS 375.48 / QM 6759 / NRRL 1006</strain>
    </source>
</reference>
<organism evidence="2 3">
    <name type="scientific">Talaromyces stipitatus (strain ATCC 10500 / CBS 375.48 / QM 6759 / NRRL 1006)</name>
    <name type="common">Penicillium stipitatum</name>
    <dbReference type="NCBI Taxonomy" id="441959"/>
    <lineage>
        <taxon>Eukaryota</taxon>
        <taxon>Fungi</taxon>
        <taxon>Dikarya</taxon>
        <taxon>Ascomycota</taxon>
        <taxon>Pezizomycotina</taxon>
        <taxon>Eurotiomycetes</taxon>
        <taxon>Eurotiomycetidae</taxon>
        <taxon>Eurotiales</taxon>
        <taxon>Trichocomaceae</taxon>
        <taxon>Talaromyces</taxon>
        <taxon>Talaromyces sect. Talaromyces</taxon>
    </lineage>
</organism>
<keyword evidence="3" id="KW-1185">Reference proteome</keyword>
<gene>
    <name evidence="2" type="ORF">TSTA_002810</name>
</gene>
<evidence type="ECO:0000313" key="3">
    <source>
        <dbReference type="Proteomes" id="UP000001745"/>
    </source>
</evidence>
<feature type="compositionally biased region" description="Basic residues" evidence="1">
    <location>
        <begin position="507"/>
        <end position="519"/>
    </location>
</feature>
<feature type="compositionally biased region" description="Polar residues" evidence="1">
    <location>
        <begin position="655"/>
        <end position="668"/>
    </location>
</feature>
<dbReference type="STRING" id="441959.B8MS84"/>
<dbReference type="GeneID" id="8102892"/>
<feature type="compositionally biased region" description="Low complexity" evidence="1">
    <location>
        <begin position="541"/>
        <end position="555"/>
    </location>
</feature>
<feature type="region of interest" description="Disordered" evidence="1">
    <location>
        <begin position="505"/>
        <end position="737"/>
    </location>
</feature>
<name>B8MS84_TALSN</name>
<dbReference type="VEuPathDB" id="FungiDB:TSTA_002810"/>
<dbReference type="OrthoDB" id="2922289at2759"/>
<accession>B8MS84</accession>
<feature type="region of interest" description="Disordered" evidence="1">
    <location>
        <begin position="756"/>
        <end position="870"/>
    </location>
</feature>
<feature type="compositionally biased region" description="Polar residues" evidence="1">
    <location>
        <begin position="528"/>
        <end position="540"/>
    </location>
</feature>
<dbReference type="PANTHER" id="PTHR40788:SF1">
    <property type="entry name" value="IPA PROTEIN"/>
    <property type="match status" value="1"/>
</dbReference>
<feature type="compositionally biased region" description="Polar residues" evidence="1">
    <location>
        <begin position="605"/>
        <end position="618"/>
    </location>
</feature>
<dbReference type="Proteomes" id="UP000001745">
    <property type="component" value="Unassembled WGS sequence"/>
</dbReference>
<proteinExistence type="predicted"/>
<protein>
    <submittedName>
        <fullName evidence="2">Uncharacterized protein</fullName>
    </submittedName>
</protein>
<dbReference type="InParanoid" id="B8MS84"/>
<dbReference type="PhylomeDB" id="B8MS84"/>
<evidence type="ECO:0000313" key="2">
    <source>
        <dbReference type="EMBL" id="EED12217.1"/>
    </source>
</evidence>
<dbReference type="EMBL" id="EQ962660">
    <property type="protein sequence ID" value="EED12217.1"/>
    <property type="molecule type" value="Genomic_DNA"/>
</dbReference>
<sequence>MDENIYGTARFLRAIHIGLHQKYLAHSERIEQLWRSFTPDQRDLIFRAGLKSDQVLQTPDDKSLGASYAVVSEMNLHDIKSSPDYFLDHFEFRATTSLTEQYRTGLEGALGDHQVIMRSKIARNPEFLKEHKHELTFFMDEKRYGESFKAENQEKYKKVLNDFASAVQAGLCVPRGVGNLILERQCYMIKHLCILVEDILRYGELMDEMERESETPEQKAWTALSTYPVDIDPESVCVQDLLTAVYDRKSSFEVYWGLCRSNPVFLANAVNVWYSTRPDLVADEKGRRMPLASDEYVSRAIFEVIHNSIIGTAVWDIITTLLKNCLEASDDPGQGILLQEISNICHHEYDRIRRDFTRMVQVGRGAKHFKRLSNVFDNATPRVTLKNIPDRLQKEDQQLHYILRLCQPETDTTQAVRWITMLDQLHHKQPIELDRLEKREYNALGEIATTVNIINALIISLKLPSASPKKGVTYVSKLKELMARLDPLKILKDLEVQLQNVKETGKFKSKSKSKSKSKKSVGAFRPMSQVQQQGQAIKTHSSNSSRSSTSRISASEPRASPPSQIPTPLENPTKSKTPAEPETLIKADGSADASTPTQVKVLAETKSSTQPQEITEPSLSDEPVASAQETLIEPEFESSSRVPPVSPKPKKSVEMDTSTGGKASTKLSVSDEPEISINQELPTEPVTPAELEISEPKPITELETSAEPETPTDMANSTEAAAASEHEHEPFVGPDPYVQLTTSTIKQAISALDFGEAGKRPLDQPEAPTEVKSNSEHGTADAEQTSALEPDVGLEAIGREISTEAETSEALGERRPDLLAESETIGPEIPRRSDTPASYTEPGTPGSQRSIKANMERPIEQDSPTKSDVTEELPEVFKVQPTTLEVFTALFSALESGSNSDDAAPSIKWLAFGTAMAEIGFTIVPNIGSLYTFVPSENAEVQAYFTLHRPYREVIQGDSLVYLASRLKHLYGWGKETFEAA</sequence>
<feature type="compositionally biased region" description="Basic and acidic residues" evidence="1">
    <location>
        <begin position="854"/>
        <end position="869"/>
    </location>
</feature>
<dbReference type="AlphaFoldDB" id="B8MS84"/>